<reference evidence="1" key="1">
    <citation type="submission" date="2021-02" db="EMBL/GenBank/DDBJ databases">
        <title>Genome sequence Cadophora malorum strain M34.</title>
        <authorList>
            <person name="Stefanovic E."/>
            <person name="Vu D."/>
            <person name="Scully C."/>
            <person name="Dijksterhuis J."/>
            <person name="Roader J."/>
            <person name="Houbraken J."/>
        </authorList>
    </citation>
    <scope>NUCLEOTIDE SEQUENCE</scope>
    <source>
        <strain evidence="1">M34</strain>
    </source>
</reference>
<proteinExistence type="predicted"/>
<accession>A0A8H7TBG9</accession>
<sequence>MEASDLIISSRDFKPRKQIQVSMTGTYAYKKEEERTELFRERRYKDMLRFVFQFEHTKVRWKDYYEANRTYELIKNCANFQGQSIEKAAAKDADLSHLELLISDTLRALGLSHQASEVQVQMSIVDFEAHGYAEPTIVAPGANNTTFKVSRYNHDIHGPYPEERDQPEGDLLGNVLKHVILTCEENISNRYHWHIIAAILSLLSLVFGDLSPKREFVTTFDDKELEDASLKLCGLLETKCGGHHPLWKHDTCPFYSGWNNPEYNAHQCLYDDLMSIWNKGGLSENYEEEILSIRQLDNSTEPLF</sequence>
<dbReference type="Proteomes" id="UP000664132">
    <property type="component" value="Unassembled WGS sequence"/>
</dbReference>
<dbReference type="EMBL" id="JAFJYH010000209">
    <property type="protein sequence ID" value="KAG4415758.1"/>
    <property type="molecule type" value="Genomic_DNA"/>
</dbReference>
<dbReference type="AlphaFoldDB" id="A0A8H7TBG9"/>
<organism evidence="1 2">
    <name type="scientific">Cadophora malorum</name>
    <dbReference type="NCBI Taxonomy" id="108018"/>
    <lineage>
        <taxon>Eukaryota</taxon>
        <taxon>Fungi</taxon>
        <taxon>Dikarya</taxon>
        <taxon>Ascomycota</taxon>
        <taxon>Pezizomycotina</taxon>
        <taxon>Leotiomycetes</taxon>
        <taxon>Helotiales</taxon>
        <taxon>Ploettnerulaceae</taxon>
        <taxon>Cadophora</taxon>
    </lineage>
</organism>
<evidence type="ECO:0000313" key="1">
    <source>
        <dbReference type="EMBL" id="KAG4415758.1"/>
    </source>
</evidence>
<gene>
    <name evidence="1" type="ORF">IFR04_011122</name>
</gene>
<protein>
    <submittedName>
        <fullName evidence="1">Uncharacterized protein</fullName>
    </submittedName>
</protein>
<keyword evidence="2" id="KW-1185">Reference proteome</keyword>
<name>A0A8H7TBG9_9HELO</name>
<evidence type="ECO:0000313" key="2">
    <source>
        <dbReference type="Proteomes" id="UP000664132"/>
    </source>
</evidence>
<comment type="caution">
    <text evidence="1">The sequence shown here is derived from an EMBL/GenBank/DDBJ whole genome shotgun (WGS) entry which is preliminary data.</text>
</comment>
<dbReference type="OrthoDB" id="3563551at2759"/>